<evidence type="ECO:0000256" key="1">
    <source>
        <dbReference type="SAM" id="Phobius"/>
    </source>
</evidence>
<dbReference type="Proteomes" id="UP001058533">
    <property type="component" value="Chromosome"/>
</dbReference>
<name>A0ABY5L3Y9_9SPHN</name>
<keyword evidence="1" id="KW-1133">Transmembrane helix</keyword>
<evidence type="ECO:0000313" key="3">
    <source>
        <dbReference type="Proteomes" id="UP001058533"/>
    </source>
</evidence>
<feature type="transmembrane region" description="Helical" evidence="1">
    <location>
        <begin position="6"/>
        <end position="25"/>
    </location>
</feature>
<accession>A0ABY5L3Y9</accession>
<organism evidence="2 3">
    <name type="scientific">Sphingomonas qomolangmaensis</name>
    <dbReference type="NCBI Taxonomy" id="2918765"/>
    <lineage>
        <taxon>Bacteria</taxon>
        <taxon>Pseudomonadati</taxon>
        <taxon>Pseudomonadota</taxon>
        <taxon>Alphaproteobacteria</taxon>
        <taxon>Sphingomonadales</taxon>
        <taxon>Sphingomonadaceae</taxon>
        <taxon>Sphingomonas</taxon>
    </lineage>
</organism>
<keyword evidence="3" id="KW-1185">Reference proteome</keyword>
<reference evidence="2" key="1">
    <citation type="submission" date="2022-07" db="EMBL/GenBank/DDBJ databases">
        <title>Sphingomonas sp. nov., a novel bacterium isolated from the north slope of the Mount Everest.</title>
        <authorList>
            <person name="Cui X."/>
            <person name="Liu Y."/>
        </authorList>
    </citation>
    <scope>NUCLEOTIDE SEQUENCE</scope>
    <source>
        <strain evidence="2">S5-59</strain>
    </source>
</reference>
<dbReference type="RefSeq" id="WP_256505384.1">
    <property type="nucleotide sequence ID" value="NZ_CP101740.1"/>
</dbReference>
<gene>
    <name evidence="2" type="ORF">NMP03_10775</name>
</gene>
<dbReference type="EMBL" id="CP101740">
    <property type="protein sequence ID" value="UUL81680.1"/>
    <property type="molecule type" value="Genomic_DNA"/>
</dbReference>
<protein>
    <submittedName>
        <fullName evidence="2">Uncharacterized protein</fullName>
    </submittedName>
</protein>
<proteinExistence type="predicted"/>
<keyword evidence="1" id="KW-0472">Membrane</keyword>
<keyword evidence="1" id="KW-0812">Transmembrane</keyword>
<sequence>MTVSIAIMYAVAAAAAVIGLSLLLALRRPSGPARVYVFRMCGIMALALGVVLTMSATALWRTEQPA</sequence>
<evidence type="ECO:0000313" key="2">
    <source>
        <dbReference type="EMBL" id="UUL81680.1"/>
    </source>
</evidence>
<feature type="transmembrane region" description="Helical" evidence="1">
    <location>
        <begin position="37"/>
        <end position="60"/>
    </location>
</feature>